<comment type="caution">
    <text evidence="1">The sequence shown here is derived from an EMBL/GenBank/DDBJ whole genome shotgun (WGS) entry which is preliminary data.</text>
</comment>
<name>A0ABR2W2I2_9FUNG</name>
<accession>A0ABR2W2I2</accession>
<evidence type="ECO:0000313" key="2">
    <source>
        <dbReference type="Proteomes" id="UP001479436"/>
    </source>
</evidence>
<reference evidence="1 2" key="1">
    <citation type="submission" date="2023-04" db="EMBL/GenBank/DDBJ databases">
        <title>Genome of Basidiobolus ranarum AG-B5.</title>
        <authorList>
            <person name="Stajich J.E."/>
            <person name="Carter-House D."/>
            <person name="Gryganskyi A."/>
        </authorList>
    </citation>
    <scope>NUCLEOTIDE SEQUENCE [LARGE SCALE GENOMIC DNA]</scope>
    <source>
        <strain evidence="1 2">AG-B5</strain>
    </source>
</reference>
<protein>
    <submittedName>
        <fullName evidence="1">Uncharacterized protein</fullName>
    </submittedName>
</protein>
<dbReference type="EMBL" id="JASJQH010007117">
    <property type="protein sequence ID" value="KAK9717938.1"/>
    <property type="molecule type" value="Genomic_DNA"/>
</dbReference>
<organism evidence="1 2">
    <name type="scientific">Basidiobolus ranarum</name>
    <dbReference type="NCBI Taxonomy" id="34480"/>
    <lineage>
        <taxon>Eukaryota</taxon>
        <taxon>Fungi</taxon>
        <taxon>Fungi incertae sedis</taxon>
        <taxon>Zoopagomycota</taxon>
        <taxon>Entomophthoromycotina</taxon>
        <taxon>Basidiobolomycetes</taxon>
        <taxon>Basidiobolales</taxon>
        <taxon>Basidiobolaceae</taxon>
        <taxon>Basidiobolus</taxon>
    </lineage>
</organism>
<sequence length="185" mass="21298">MELCTVERGLGSSTLNILVDDEIQYIFQSKRKLFSKSVQFYDALTKSLLYQAKSRHLLGYVIIESQMYEINLKFLRPQFSRGIYGFVVEGMDFFWDFEYESHLRCFTTHDMGLVAQFFWKSSLLSSPFHSKAKPSAELDIRHSTSESESENMGLAQLVILRKVSESPAVRSIIIFTGLLLLKNSI</sequence>
<gene>
    <name evidence="1" type="ORF">K7432_005854</name>
</gene>
<keyword evidence="2" id="KW-1185">Reference proteome</keyword>
<proteinExistence type="predicted"/>
<evidence type="ECO:0000313" key="1">
    <source>
        <dbReference type="EMBL" id="KAK9717938.1"/>
    </source>
</evidence>
<dbReference type="Proteomes" id="UP001479436">
    <property type="component" value="Unassembled WGS sequence"/>
</dbReference>